<reference evidence="2" key="1">
    <citation type="submission" date="2022-11" db="EMBL/GenBank/DDBJ databases">
        <authorList>
            <person name="Petersen C."/>
        </authorList>
    </citation>
    <scope>NUCLEOTIDE SEQUENCE</scope>
    <source>
        <strain evidence="2">IBT 21917</strain>
    </source>
</reference>
<feature type="compositionally biased region" description="Basic and acidic residues" evidence="1">
    <location>
        <begin position="1"/>
        <end position="17"/>
    </location>
</feature>
<keyword evidence="3" id="KW-1185">Reference proteome</keyword>
<gene>
    <name evidence="2" type="ORF">N7492_005654</name>
</gene>
<name>A0A9W9IA79_9EURO</name>
<dbReference type="AlphaFoldDB" id="A0A9W9IA79"/>
<comment type="caution">
    <text evidence="2">The sequence shown here is derived from an EMBL/GenBank/DDBJ whole genome shotgun (WGS) entry which is preliminary data.</text>
</comment>
<proteinExistence type="predicted"/>
<evidence type="ECO:0000313" key="3">
    <source>
        <dbReference type="Proteomes" id="UP001146351"/>
    </source>
</evidence>
<dbReference type="Proteomes" id="UP001146351">
    <property type="component" value="Unassembled WGS sequence"/>
</dbReference>
<evidence type="ECO:0000256" key="1">
    <source>
        <dbReference type="SAM" id="MobiDB-lite"/>
    </source>
</evidence>
<accession>A0A9W9IA79</accession>
<feature type="region of interest" description="Disordered" evidence="1">
    <location>
        <begin position="1"/>
        <end position="47"/>
    </location>
</feature>
<dbReference type="EMBL" id="JAPQKO010000003">
    <property type="protein sequence ID" value="KAJ5173061.1"/>
    <property type="molecule type" value="Genomic_DNA"/>
</dbReference>
<protein>
    <submittedName>
        <fullName evidence="2">Uncharacterized protein</fullName>
    </submittedName>
</protein>
<evidence type="ECO:0000313" key="2">
    <source>
        <dbReference type="EMBL" id="KAJ5173061.1"/>
    </source>
</evidence>
<reference evidence="2" key="2">
    <citation type="journal article" date="2023" name="IMA Fungus">
        <title>Comparative genomic study of the Penicillium genus elucidates a diverse pangenome and 15 lateral gene transfer events.</title>
        <authorList>
            <person name="Petersen C."/>
            <person name="Sorensen T."/>
            <person name="Nielsen M.R."/>
            <person name="Sondergaard T.E."/>
            <person name="Sorensen J.L."/>
            <person name="Fitzpatrick D.A."/>
            <person name="Frisvad J.C."/>
            <person name="Nielsen K.L."/>
        </authorList>
    </citation>
    <scope>NUCLEOTIDE SEQUENCE</scope>
    <source>
        <strain evidence="2">IBT 21917</strain>
    </source>
</reference>
<sequence length="106" mass="11623">MVGPVKEYRHAEKEVSQCRKSREKKMKELDASPVRNSDLRLNSTGESNQSYHTIHKVLDGSGASTTSSKGFTTLPSKWRNGLNSMQAVLELECALGDVAIGGWTAQ</sequence>
<organism evidence="2 3">
    <name type="scientific">Penicillium capsulatum</name>
    <dbReference type="NCBI Taxonomy" id="69766"/>
    <lineage>
        <taxon>Eukaryota</taxon>
        <taxon>Fungi</taxon>
        <taxon>Dikarya</taxon>
        <taxon>Ascomycota</taxon>
        <taxon>Pezizomycotina</taxon>
        <taxon>Eurotiomycetes</taxon>
        <taxon>Eurotiomycetidae</taxon>
        <taxon>Eurotiales</taxon>
        <taxon>Aspergillaceae</taxon>
        <taxon>Penicillium</taxon>
    </lineage>
</organism>